<name>A0A6C0C7K1_9ZZZZ</name>
<protein>
    <submittedName>
        <fullName evidence="1">Uncharacterized protein</fullName>
    </submittedName>
</protein>
<organism evidence="1">
    <name type="scientific">viral metagenome</name>
    <dbReference type="NCBI Taxonomy" id="1070528"/>
    <lineage>
        <taxon>unclassified sequences</taxon>
        <taxon>metagenomes</taxon>
        <taxon>organismal metagenomes</taxon>
    </lineage>
</organism>
<proteinExistence type="predicted"/>
<accession>A0A6C0C7K1</accession>
<reference evidence="1" key="1">
    <citation type="journal article" date="2020" name="Nature">
        <title>Giant virus diversity and host interactions through global metagenomics.</title>
        <authorList>
            <person name="Schulz F."/>
            <person name="Roux S."/>
            <person name="Paez-Espino D."/>
            <person name="Jungbluth S."/>
            <person name="Walsh D.A."/>
            <person name="Denef V.J."/>
            <person name="McMahon K.D."/>
            <person name="Konstantinidis K.T."/>
            <person name="Eloe-Fadrosh E.A."/>
            <person name="Kyrpides N.C."/>
            <person name="Woyke T."/>
        </authorList>
    </citation>
    <scope>NUCLEOTIDE SEQUENCE</scope>
    <source>
        <strain evidence="1">GVMAG-M-3300020187-37</strain>
    </source>
</reference>
<sequence>MNKIKNKRFNLPKIKRNINEIEVKNINEINIEERIERIDKINLKKIQIISKQNYYDNIKNHMINYIKNNNNINYSNWLSEFSKEDYNQEIINKTRKNEIYHKIWNSIIIEDSDFEVIY</sequence>
<dbReference type="EMBL" id="MN739346">
    <property type="protein sequence ID" value="QHS99744.1"/>
    <property type="molecule type" value="Genomic_DNA"/>
</dbReference>
<evidence type="ECO:0000313" key="1">
    <source>
        <dbReference type="EMBL" id="QHS99744.1"/>
    </source>
</evidence>
<dbReference type="AlphaFoldDB" id="A0A6C0C7K1"/>